<evidence type="ECO:0008006" key="3">
    <source>
        <dbReference type="Google" id="ProtNLM"/>
    </source>
</evidence>
<evidence type="ECO:0000313" key="2">
    <source>
        <dbReference type="Proteomes" id="UP001595741"/>
    </source>
</evidence>
<accession>A0ABV7RGU0</accession>
<dbReference type="EMBL" id="JBHRXN010000020">
    <property type="protein sequence ID" value="MFC3532128.1"/>
    <property type="molecule type" value="Genomic_DNA"/>
</dbReference>
<dbReference type="SUPFAM" id="SSF51735">
    <property type="entry name" value="NAD(P)-binding Rossmann-fold domains"/>
    <property type="match status" value="1"/>
</dbReference>
<dbReference type="Proteomes" id="UP001595741">
    <property type="component" value="Unassembled WGS sequence"/>
</dbReference>
<dbReference type="InterPro" id="IPR036291">
    <property type="entry name" value="NAD(P)-bd_dom_sf"/>
</dbReference>
<comment type="caution">
    <text evidence="1">The sequence shown here is derived from an EMBL/GenBank/DDBJ whole genome shotgun (WGS) entry which is preliminary data.</text>
</comment>
<keyword evidence="2" id="KW-1185">Reference proteome</keyword>
<dbReference type="RefSeq" id="WP_386090513.1">
    <property type="nucleotide sequence ID" value="NZ_JBHRXN010000020.1"/>
</dbReference>
<gene>
    <name evidence="1" type="ORF">ACFOLG_08000</name>
</gene>
<evidence type="ECO:0000313" key="1">
    <source>
        <dbReference type="EMBL" id="MFC3532128.1"/>
    </source>
</evidence>
<protein>
    <recommendedName>
        <fullName evidence="3">NAD-dependent epimerase/dehydratase domain-containing protein</fullName>
    </recommendedName>
</protein>
<sequence length="42" mass="4498">MSILVTGGAGWIGAAQVAKLATPLQHNDYGCYLLALLQHRVF</sequence>
<organism evidence="1 2">
    <name type="scientific">Vogesella facilis</name>
    <dbReference type="NCBI Taxonomy" id="1655232"/>
    <lineage>
        <taxon>Bacteria</taxon>
        <taxon>Pseudomonadati</taxon>
        <taxon>Pseudomonadota</taxon>
        <taxon>Betaproteobacteria</taxon>
        <taxon>Neisseriales</taxon>
        <taxon>Chromobacteriaceae</taxon>
        <taxon>Vogesella</taxon>
    </lineage>
</organism>
<proteinExistence type="predicted"/>
<name>A0ABV7RGU0_9NEIS</name>
<reference evidence="2" key="1">
    <citation type="journal article" date="2019" name="Int. J. Syst. Evol. Microbiol.">
        <title>The Global Catalogue of Microorganisms (GCM) 10K type strain sequencing project: providing services to taxonomists for standard genome sequencing and annotation.</title>
        <authorList>
            <consortium name="The Broad Institute Genomics Platform"/>
            <consortium name="The Broad Institute Genome Sequencing Center for Infectious Disease"/>
            <person name="Wu L."/>
            <person name="Ma J."/>
        </authorList>
    </citation>
    <scope>NUCLEOTIDE SEQUENCE [LARGE SCALE GENOMIC DNA]</scope>
    <source>
        <strain evidence="2">KCTC 42742</strain>
    </source>
</reference>